<name>A0A266Q3H5_9GAMM</name>
<dbReference type="Pfam" id="PF00589">
    <property type="entry name" value="Phage_integrase"/>
    <property type="match status" value="1"/>
</dbReference>
<accession>A0A266Q3H5</accession>
<evidence type="ECO:0000313" key="6">
    <source>
        <dbReference type="EMBL" id="OZY84392.1"/>
    </source>
</evidence>
<dbReference type="AlphaFoldDB" id="A0A266Q3H5"/>
<dbReference type="SUPFAM" id="SSF56349">
    <property type="entry name" value="DNA breaking-rejoining enzymes"/>
    <property type="match status" value="1"/>
</dbReference>
<dbReference type="InterPro" id="IPR004107">
    <property type="entry name" value="Integrase_SAM-like_N"/>
</dbReference>
<dbReference type="InterPro" id="IPR011010">
    <property type="entry name" value="DNA_brk_join_enz"/>
</dbReference>
<gene>
    <name evidence="6" type="ORF">CBP51_14370</name>
</gene>
<evidence type="ECO:0000256" key="3">
    <source>
        <dbReference type="ARBA" id="ARBA00023125"/>
    </source>
</evidence>
<protein>
    <recommendedName>
        <fullName evidence="5">Tyr recombinase domain-containing protein</fullName>
    </recommendedName>
</protein>
<dbReference type="InterPro" id="IPR011946">
    <property type="entry name" value="Integrase_integron-type"/>
</dbReference>
<dbReference type="InterPro" id="IPR050090">
    <property type="entry name" value="Tyrosine_recombinase_XerCD"/>
</dbReference>
<dbReference type="NCBIfam" id="TIGR02249">
    <property type="entry name" value="integrase_gron"/>
    <property type="match status" value="1"/>
</dbReference>
<evidence type="ECO:0000313" key="7">
    <source>
        <dbReference type="Proteomes" id="UP000216101"/>
    </source>
</evidence>
<dbReference type="GO" id="GO:0006310">
    <property type="term" value="P:DNA recombination"/>
    <property type="evidence" value="ECO:0007669"/>
    <property type="project" value="UniProtKB-KW"/>
</dbReference>
<dbReference type="Gene3D" id="1.10.150.130">
    <property type="match status" value="1"/>
</dbReference>
<keyword evidence="7" id="KW-1185">Reference proteome</keyword>
<dbReference type="RefSeq" id="WP_078042220.1">
    <property type="nucleotide sequence ID" value="NZ_NHNI01000002.1"/>
</dbReference>
<dbReference type="PROSITE" id="PS51898">
    <property type="entry name" value="TYR_RECOMBINASE"/>
    <property type="match status" value="1"/>
</dbReference>
<keyword evidence="4" id="KW-0233">DNA recombination</keyword>
<dbReference type="Pfam" id="PF13495">
    <property type="entry name" value="Phage_int_SAM_4"/>
    <property type="match status" value="1"/>
</dbReference>
<evidence type="ECO:0000256" key="2">
    <source>
        <dbReference type="ARBA" id="ARBA00022908"/>
    </source>
</evidence>
<reference evidence="7" key="1">
    <citation type="submission" date="2017-05" db="EMBL/GenBank/DDBJ databases">
        <authorList>
            <person name="Barney B.M."/>
        </authorList>
    </citation>
    <scope>NUCLEOTIDE SEQUENCE [LARGE SCALE GENOMIC DNA]</scope>
    <source>
        <strain evidence="7">PSBB022</strain>
    </source>
</reference>
<evidence type="ECO:0000256" key="4">
    <source>
        <dbReference type="ARBA" id="ARBA00023172"/>
    </source>
</evidence>
<evidence type="ECO:0000256" key="1">
    <source>
        <dbReference type="ARBA" id="ARBA00008857"/>
    </source>
</evidence>
<dbReference type="InterPro" id="IPR002104">
    <property type="entry name" value="Integrase_catalytic"/>
</dbReference>
<dbReference type="PANTHER" id="PTHR30349">
    <property type="entry name" value="PHAGE INTEGRASE-RELATED"/>
    <property type="match status" value="1"/>
</dbReference>
<comment type="similarity">
    <text evidence="1">Belongs to the 'phage' integrase family.</text>
</comment>
<dbReference type="EMBL" id="NHNI01000002">
    <property type="protein sequence ID" value="OZY84392.1"/>
    <property type="molecule type" value="Genomic_DNA"/>
</dbReference>
<dbReference type="Gene3D" id="1.10.443.10">
    <property type="entry name" value="Intergrase catalytic core"/>
    <property type="match status" value="1"/>
</dbReference>
<dbReference type="GO" id="GO:0003677">
    <property type="term" value="F:DNA binding"/>
    <property type="evidence" value="ECO:0007669"/>
    <property type="project" value="UniProtKB-KW"/>
</dbReference>
<dbReference type="Proteomes" id="UP000216101">
    <property type="component" value="Unassembled WGS sequence"/>
</dbReference>
<evidence type="ECO:0000259" key="5">
    <source>
        <dbReference type="PROSITE" id="PS51898"/>
    </source>
</evidence>
<sequence length="329" mass="38032">MVDDIPFPLPTQPVRLVDRFRFFMRSLNMSYRTEQAYVHWLLRYIRFHDRRHPDSMGVVELEAFLSHLAVDLNSAINTQRTALNALMFFYNKFLNKNIEGLAPVRATKHRRVPVVFSHDEAVRIIQRLEQPYKLAVQLMYGAGLRLNECLALRVKDVDFSGNQLIVRAGKGGKDRRTVLPQALIGDLRQQIIIVQKLHELDTVEGFGEVYMPNRLSEKYPEQARSLTWQFLFPSANRSVDPRSDVIRRHHLYDGTLQRKVKDALREAKIFKHASCHTFRHSFATQLLVAGYDIRTVQELLGHSDVKTTEIYTHVLNKGGLGVRSPLDAF</sequence>
<dbReference type="PANTHER" id="PTHR30349:SF64">
    <property type="entry name" value="PROPHAGE INTEGRASE INTD-RELATED"/>
    <property type="match status" value="1"/>
</dbReference>
<keyword evidence="3" id="KW-0238">DNA-binding</keyword>
<proteinExistence type="inferred from homology"/>
<dbReference type="GO" id="GO:0015074">
    <property type="term" value="P:DNA integration"/>
    <property type="evidence" value="ECO:0007669"/>
    <property type="project" value="UniProtKB-KW"/>
</dbReference>
<comment type="caution">
    <text evidence="6">The sequence shown here is derived from an EMBL/GenBank/DDBJ whole genome shotgun (WGS) entry which is preliminary data.</text>
</comment>
<dbReference type="InterPro" id="IPR010998">
    <property type="entry name" value="Integrase_recombinase_N"/>
</dbReference>
<keyword evidence="2" id="KW-0229">DNA integration</keyword>
<feature type="domain" description="Tyr recombinase" evidence="5">
    <location>
        <begin position="111"/>
        <end position="324"/>
    </location>
</feature>
<organism evidence="6 7">
    <name type="scientific">Cellvibrio mixtus</name>
    <dbReference type="NCBI Taxonomy" id="39650"/>
    <lineage>
        <taxon>Bacteria</taxon>
        <taxon>Pseudomonadati</taxon>
        <taxon>Pseudomonadota</taxon>
        <taxon>Gammaproteobacteria</taxon>
        <taxon>Cellvibrionales</taxon>
        <taxon>Cellvibrionaceae</taxon>
        <taxon>Cellvibrio</taxon>
    </lineage>
</organism>
<dbReference type="InterPro" id="IPR013762">
    <property type="entry name" value="Integrase-like_cat_sf"/>
</dbReference>